<dbReference type="AlphaFoldDB" id="S7PQE7"/>
<feature type="chain" id="PRO_5004555638" description="Secreted protein" evidence="2">
    <location>
        <begin position="28"/>
        <end position="70"/>
    </location>
</feature>
<feature type="signal peptide" evidence="2">
    <location>
        <begin position="1"/>
        <end position="27"/>
    </location>
</feature>
<gene>
    <name evidence="3" type="ORF">D623_10031187</name>
</gene>
<proteinExistence type="predicted"/>
<keyword evidence="2" id="KW-0732">Signal</keyword>
<evidence type="ECO:0000313" key="4">
    <source>
        <dbReference type="Proteomes" id="UP000052978"/>
    </source>
</evidence>
<feature type="region of interest" description="Disordered" evidence="1">
    <location>
        <begin position="30"/>
        <end position="70"/>
    </location>
</feature>
<evidence type="ECO:0000256" key="2">
    <source>
        <dbReference type="SAM" id="SignalP"/>
    </source>
</evidence>
<dbReference type="EMBL" id="KE163671">
    <property type="protein sequence ID" value="EPQ13088.1"/>
    <property type="molecule type" value="Genomic_DNA"/>
</dbReference>
<name>S7PQE7_MYOBR</name>
<accession>S7PQE7</accession>
<evidence type="ECO:0008006" key="5">
    <source>
        <dbReference type="Google" id="ProtNLM"/>
    </source>
</evidence>
<evidence type="ECO:0000313" key="3">
    <source>
        <dbReference type="EMBL" id="EPQ13088.1"/>
    </source>
</evidence>
<organism evidence="3 4">
    <name type="scientific">Myotis brandtii</name>
    <name type="common">Brandt's bat</name>
    <dbReference type="NCBI Taxonomy" id="109478"/>
    <lineage>
        <taxon>Eukaryota</taxon>
        <taxon>Metazoa</taxon>
        <taxon>Chordata</taxon>
        <taxon>Craniata</taxon>
        <taxon>Vertebrata</taxon>
        <taxon>Euteleostomi</taxon>
        <taxon>Mammalia</taxon>
        <taxon>Eutheria</taxon>
        <taxon>Laurasiatheria</taxon>
        <taxon>Chiroptera</taxon>
        <taxon>Yangochiroptera</taxon>
        <taxon>Vespertilionidae</taxon>
        <taxon>Myotis</taxon>
    </lineage>
</organism>
<evidence type="ECO:0000256" key="1">
    <source>
        <dbReference type="SAM" id="MobiDB-lite"/>
    </source>
</evidence>
<protein>
    <recommendedName>
        <fullName evidence="5">Secreted protein</fullName>
    </recommendedName>
</protein>
<reference evidence="3 4" key="1">
    <citation type="journal article" date="2013" name="Nat. Commun.">
        <title>Genome analysis reveals insights into physiology and longevity of the Brandt's bat Myotis brandtii.</title>
        <authorList>
            <person name="Seim I."/>
            <person name="Fang X."/>
            <person name="Xiong Z."/>
            <person name="Lobanov A.V."/>
            <person name="Huang Z."/>
            <person name="Ma S."/>
            <person name="Feng Y."/>
            <person name="Turanov A.A."/>
            <person name="Zhu Y."/>
            <person name="Lenz T.L."/>
            <person name="Gerashchenko M.V."/>
            <person name="Fan D."/>
            <person name="Hee Yim S."/>
            <person name="Yao X."/>
            <person name="Jordan D."/>
            <person name="Xiong Y."/>
            <person name="Ma Y."/>
            <person name="Lyapunov A.N."/>
            <person name="Chen G."/>
            <person name="Kulakova O.I."/>
            <person name="Sun Y."/>
            <person name="Lee S.G."/>
            <person name="Bronson R.T."/>
            <person name="Moskalev A.A."/>
            <person name="Sunyaev S.R."/>
            <person name="Zhang G."/>
            <person name="Krogh A."/>
            <person name="Wang J."/>
            <person name="Gladyshev V.N."/>
        </authorList>
    </citation>
    <scope>NUCLEOTIDE SEQUENCE [LARGE SCALE GENOMIC DNA]</scope>
</reference>
<dbReference type="Proteomes" id="UP000052978">
    <property type="component" value="Unassembled WGS sequence"/>
</dbReference>
<keyword evidence="4" id="KW-1185">Reference proteome</keyword>
<sequence length="70" mass="7724">MRSALTPAVVWIERWVVIGLCTPSCDSVTAEDPYEEAEEGSPHGKRGGREWLVSRGKKPINRTLQNTLGS</sequence>